<organism evidence="2 3">
    <name type="scientific">Candidula unifasciata</name>
    <dbReference type="NCBI Taxonomy" id="100452"/>
    <lineage>
        <taxon>Eukaryota</taxon>
        <taxon>Metazoa</taxon>
        <taxon>Spiralia</taxon>
        <taxon>Lophotrochozoa</taxon>
        <taxon>Mollusca</taxon>
        <taxon>Gastropoda</taxon>
        <taxon>Heterobranchia</taxon>
        <taxon>Euthyneura</taxon>
        <taxon>Panpulmonata</taxon>
        <taxon>Eupulmonata</taxon>
        <taxon>Stylommatophora</taxon>
        <taxon>Helicina</taxon>
        <taxon>Helicoidea</taxon>
        <taxon>Geomitridae</taxon>
        <taxon>Candidula</taxon>
    </lineage>
</organism>
<sequence>MSCPIKKAMEDDLMKARATARPGGVMARGDFRRSSSTSESSVNPNSKKNSTSSNSISNDAGTSSITNSLPSSPGRSSSSGDVPSKRRISPASSNPGVNIKSSPPHANPAKCYTIQEDSRAKGGDDSSEPSNYGSGEGSPRRRKASTLSTTSSFASEQDSETSGEQKVDVKSLIEGVGTVIIPA</sequence>
<feature type="compositionally biased region" description="Low complexity" evidence="1">
    <location>
        <begin position="68"/>
        <end position="82"/>
    </location>
</feature>
<dbReference type="EMBL" id="CAJHNH020002060">
    <property type="protein sequence ID" value="CAG5125458.1"/>
    <property type="molecule type" value="Genomic_DNA"/>
</dbReference>
<feature type="compositionally biased region" description="Polar residues" evidence="1">
    <location>
        <begin position="153"/>
        <end position="162"/>
    </location>
</feature>
<feature type="compositionally biased region" description="Polar residues" evidence="1">
    <location>
        <begin position="90"/>
        <end position="101"/>
    </location>
</feature>
<protein>
    <submittedName>
        <fullName evidence="2">Uncharacterized protein</fullName>
    </submittedName>
</protein>
<feature type="region of interest" description="Disordered" evidence="1">
    <location>
        <begin position="14"/>
        <end position="167"/>
    </location>
</feature>
<dbReference type="Proteomes" id="UP000678393">
    <property type="component" value="Unassembled WGS sequence"/>
</dbReference>
<feature type="non-terminal residue" evidence="2">
    <location>
        <position position="183"/>
    </location>
</feature>
<proteinExistence type="predicted"/>
<evidence type="ECO:0000313" key="3">
    <source>
        <dbReference type="Proteomes" id="UP000678393"/>
    </source>
</evidence>
<comment type="caution">
    <text evidence="2">The sequence shown here is derived from an EMBL/GenBank/DDBJ whole genome shotgun (WGS) entry which is preliminary data.</text>
</comment>
<reference evidence="2" key="1">
    <citation type="submission" date="2021-04" db="EMBL/GenBank/DDBJ databases">
        <authorList>
            <consortium name="Molecular Ecology Group"/>
        </authorList>
    </citation>
    <scope>NUCLEOTIDE SEQUENCE</scope>
</reference>
<dbReference type="OrthoDB" id="10481472at2759"/>
<accession>A0A8S3ZB74</accession>
<feature type="compositionally biased region" description="Low complexity" evidence="1">
    <location>
        <begin position="34"/>
        <end position="58"/>
    </location>
</feature>
<gene>
    <name evidence="2" type="ORF">CUNI_LOCUS11016</name>
</gene>
<dbReference type="AlphaFoldDB" id="A0A8S3ZB74"/>
<keyword evidence="3" id="KW-1185">Reference proteome</keyword>
<evidence type="ECO:0000313" key="2">
    <source>
        <dbReference type="EMBL" id="CAG5125458.1"/>
    </source>
</evidence>
<evidence type="ECO:0000256" key="1">
    <source>
        <dbReference type="SAM" id="MobiDB-lite"/>
    </source>
</evidence>
<name>A0A8S3ZB74_9EUPU</name>